<evidence type="ECO:0000256" key="2">
    <source>
        <dbReference type="ARBA" id="ARBA00022840"/>
    </source>
</evidence>
<dbReference type="GO" id="GO:0005737">
    <property type="term" value="C:cytoplasm"/>
    <property type="evidence" value="ECO:0000318"/>
    <property type="project" value="GO_Central"/>
</dbReference>
<feature type="domain" description="Protein kinase" evidence="5">
    <location>
        <begin position="15"/>
        <end position="310"/>
    </location>
</feature>
<evidence type="ECO:0000259" key="5">
    <source>
        <dbReference type="PROSITE" id="PS50011"/>
    </source>
</evidence>
<dbReference type="Gene3D" id="1.10.510.10">
    <property type="entry name" value="Transferase(Phosphotransferase) domain 1"/>
    <property type="match status" value="1"/>
</dbReference>
<dbReference type="InterPro" id="IPR008271">
    <property type="entry name" value="Ser/Thr_kinase_AS"/>
</dbReference>
<feature type="non-terminal residue" evidence="6">
    <location>
        <position position="324"/>
    </location>
</feature>
<keyword evidence="1 3" id="KW-0547">Nucleotide-binding</keyword>
<feature type="binding site" evidence="3">
    <location>
        <position position="44"/>
    </location>
    <ligand>
        <name>ATP</name>
        <dbReference type="ChEBI" id="CHEBI:30616"/>
    </ligand>
</feature>
<evidence type="ECO:0000256" key="1">
    <source>
        <dbReference type="ARBA" id="ARBA00022741"/>
    </source>
</evidence>
<keyword evidence="7" id="KW-1185">Reference proteome</keyword>
<keyword evidence="4" id="KW-0723">Serine/threonine-protein kinase</keyword>
<organism evidence="6 7">
    <name type="scientific">Monosiga brevicollis</name>
    <name type="common">Choanoflagellate</name>
    <dbReference type="NCBI Taxonomy" id="81824"/>
    <lineage>
        <taxon>Eukaryota</taxon>
        <taxon>Choanoflagellata</taxon>
        <taxon>Craspedida</taxon>
        <taxon>Salpingoecidae</taxon>
        <taxon>Monosiga</taxon>
    </lineage>
</organism>
<evidence type="ECO:0000313" key="6">
    <source>
        <dbReference type="EMBL" id="EDQ90172.1"/>
    </source>
</evidence>
<keyword evidence="4" id="KW-0418">Kinase</keyword>
<gene>
    <name evidence="6" type="ORF">MONBRDRAFT_1855</name>
</gene>
<dbReference type="InterPro" id="IPR000719">
    <property type="entry name" value="Prot_kinase_dom"/>
</dbReference>
<dbReference type="Pfam" id="PF00069">
    <property type="entry name" value="Pkinase"/>
    <property type="match status" value="1"/>
</dbReference>
<dbReference type="GO" id="GO:0005516">
    <property type="term" value="F:calmodulin binding"/>
    <property type="evidence" value="ECO:0000318"/>
    <property type="project" value="GO_Central"/>
</dbReference>
<dbReference type="OMA" id="MACGPCM"/>
<dbReference type="KEGG" id="mbr:MONBRDRAFT_1855"/>
<sequence>IRSMQQQEIEQVNQYRMFQVLGRGAFGTVRLARDINSDNLFAVKCVSKRRLRRKTFGRAPGLASTRGPTPTRGPNGSIFDLTQQIDSMLGREVGILKRLDHPNIIRLFEVINDPEHDIVYMVMELMRSGVVMDMAKPDSIVQLSETRACAYFRQLVLAIEYLHARRIVHRDVKPSNLLLTDDGLIKLTDFGVSHYFEDPLTDFCLSRTEGTPAFLAPECCDASVEQFDARAVDIWACGVTLYCFLFGTMPFKGTTAYETYNNVLNEEISFDPSLRPTPLTPEAFNLLRRVLDKDAQQRMTMGLLRRHAWVTRDDTDPMPSVAEN</sequence>
<feature type="non-terminal residue" evidence="6">
    <location>
        <position position="1"/>
    </location>
</feature>
<dbReference type="Gene3D" id="3.30.200.20">
    <property type="entry name" value="Phosphorylase Kinase, domain 1"/>
    <property type="match status" value="1"/>
</dbReference>
<dbReference type="GeneID" id="5890377"/>
<proteinExistence type="inferred from homology"/>
<dbReference type="GO" id="GO:0004683">
    <property type="term" value="F:calcium/calmodulin-dependent protein kinase activity"/>
    <property type="evidence" value="ECO:0000318"/>
    <property type="project" value="GO_Central"/>
</dbReference>
<dbReference type="GO" id="GO:0005524">
    <property type="term" value="F:ATP binding"/>
    <property type="evidence" value="ECO:0007669"/>
    <property type="project" value="UniProtKB-UniRule"/>
</dbReference>
<dbReference type="GO" id="GO:0035556">
    <property type="term" value="P:intracellular signal transduction"/>
    <property type="evidence" value="ECO:0000318"/>
    <property type="project" value="GO_Central"/>
</dbReference>
<dbReference type="FunCoup" id="A9UX80">
    <property type="interactions" value="1160"/>
</dbReference>
<evidence type="ECO:0000313" key="7">
    <source>
        <dbReference type="Proteomes" id="UP000001357"/>
    </source>
</evidence>
<dbReference type="PROSITE" id="PS00107">
    <property type="entry name" value="PROTEIN_KINASE_ATP"/>
    <property type="match status" value="1"/>
</dbReference>
<dbReference type="RefSeq" id="XP_001744939.1">
    <property type="nucleotide sequence ID" value="XM_001744887.1"/>
</dbReference>
<dbReference type="PROSITE" id="PS00108">
    <property type="entry name" value="PROTEIN_KINASE_ST"/>
    <property type="match status" value="1"/>
</dbReference>
<protein>
    <recommendedName>
        <fullName evidence="5">Protein kinase domain-containing protein</fullName>
    </recommendedName>
</protein>
<evidence type="ECO:0000256" key="3">
    <source>
        <dbReference type="PROSITE-ProRule" id="PRU10141"/>
    </source>
</evidence>
<dbReference type="InterPro" id="IPR011009">
    <property type="entry name" value="Kinase-like_dom_sf"/>
</dbReference>
<dbReference type="InterPro" id="IPR017441">
    <property type="entry name" value="Protein_kinase_ATP_BS"/>
</dbReference>
<dbReference type="PANTHER" id="PTHR24346:SF77">
    <property type="entry name" value="SERINE THREONINE PROTEIN KINASE"/>
    <property type="match status" value="1"/>
</dbReference>
<accession>A9UX80</accession>
<dbReference type="CDD" id="cd14008">
    <property type="entry name" value="STKc_LKB1_CaMKK"/>
    <property type="match status" value="1"/>
</dbReference>
<keyword evidence="2 3" id="KW-0067">ATP-binding</keyword>
<dbReference type="PROSITE" id="PS50011">
    <property type="entry name" value="PROTEIN_KINASE_DOM"/>
    <property type="match status" value="1"/>
</dbReference>
<dbReference type="STRING" id="81824.A9UX80"/>
<dbReference type="Proteomes" id="UP000001357">
    <property type="component" value="Unassembled WGS sequence"/>
</dbReference>
<dbReference type="AlphaFoldDB" id="A9UX80"/>
<reference evidence="6 7" key="1">
    <citation type="journal article" date="2008" name="Nature">
        <title>The genome of the choanoflagellate Monosiga brevicollis and the origin of metazoans.</title>
        <authorList>
            <consortium name="JGI Sequencing"/>
            <person name="King N."/>
            <person name="Westbrook M.J."/>
            <person name="Young S.L."/>
            <person name="Kuo A."/>
            <person name="Abedin M."/>
            <person name="Chapman J."/>
            <person name="Fairclough S."/>
            <person name="Hellsten U."/>
            <person name="Isogai Y."/>
            <person name="Letunic I."/>
            <person name="Marr M."/>
            <person name="Pincus D."/>
            <person name="Putnam N."/>
            <person name="Rokas A."/>
            <person name="Wright K.J."/>
            <person name="Zuzow R."/>
            <person name="Dirks W."/>
            <person name="Good M."/>
            <person name="Goodstein D."/>
            <person name="Lemons D."/>
            <person name="Li W."/>
            <person name="Lyons J.B."/>
            <person name="Morris A."/>
            <person name="Nichols S."/>
            <person name="Richter D.J."/>
            <person name="Salamov A."/>
            <person name="Bork P."/>
            <person name="Lim W.A."/>
            <person name="Manning G."/>
            <person name="Miller W.T."/>
            <person name="McGinnis W."/>
            <person name="Shapiro H."/>
            <person name="Tjian R."/>
            <person name="Grigoriev I.V."/>
            <person name="Rokhsar D."/>
        </authorList>
    </citation>
    <scope>NUCLEOTIDE SEQUENCE [LARGE SCALE GENOMIC DNA]</scope>
    <source>
        <strain evidence="7">MX1 / ATCC 50154</strain>
    </source>
</reference>
<evidence type="ECO:0000256" key="4">
    <source>
        <dbReference type="RuleBase" id="RU000304"/>
    </source>
</evidence>
<keyword evidence="4" id="KW-0808">Transferase</keyword>
<comment type="similarity">
    <text evidence="4">Belongs to the protein kinase superfamily.</text>
</comment>
<dbReference type="SMART" id="SM00220">
    <property type="entry name" value="S_TKc"/>
    <property type="match status" value="1"/>
</dbReference>
<dbReference type="InParanoid" id="A9UX80"/>
<dbReference type="PANTHER" id="PTHR24346">
    <property type="entry name" value="MAP/MICROTUBULE AFFINITY-REGULATING KINASE"/>
    <property type="match status" value="1"/>
</dbReference>
<name>A9UX80_MONBE</name>
<dbReference type="EMBL" id="CH991548">
    <property type="protein sequence ID" value="EDQ90172.1"/>
    <property type="molecule type" value="Genomic_DNA"/>
</dbReference>
<dbReference type="SUPFAM" id="SSF56112">
    <property type="entry name" value="Protein kinase-like (PK-like)"/>
    <property type="match status" value="1"/>
</dbReference>
<dbReference type="eggNOG" id="KOG0585">
    <property type="taxonomic scope" value="Eukaryota"/>
</dbReference>